<reference evidence="1" key="1">
    <citation type="submission" date="2025-02" db="EMBL/GenBank/DDBJ databases">
        <authorList>
            <consortium name="NCBI Genome Project"/>
        </authorList>
    </citation>
    <scope>NUCLEOTIDE SEQUENCE</scope>
</reference>
<dbReference type="GeneID" id="84592248"/>
<dbReference type="VEuPathDB" id="FungiDB:An11g03360"/>
<dbReference type="KEGG" id="ang:An11g03360"/>
<dbReference type="AlphaFoldDB" id="A0AAJ8E2Y5"/>
<name>A0AAJ8E2Y5_ASPNG</name>
<dbReference type="RefSeq" id="XP_059605463.1">
    <property type="nucleotide sequence ID" value="XM_059750175.1"/>
</dbReference>
<accession>A0AAJ8E2Y5</accession>
<organism evidence="1">
    <name type="scientific">Aspergillus niger</name>
    <dbReference type="NCBI Taxonomy" id="5061"/>
    <lineage>
        <taxon>Eukaryota</taxon>
        <taxon>Fungi</taxon>
        <taxon>Dikarya</taxon>
        <taxon>Ascomycota</taxon>
        <taxon>Pezizomycotina</taxon>
        <taxon>Eurotiomycetes</taxon>
        <taxon>Eurotiomycetidae</taxon>
        <taxon>Eurotiales</taxon>
        <taxon>Aspergillaceae</taxon>
        <taxon>Aspergillus</taxon>
        <taxon>Aspergillus subgen. Circumdati</taxon>
    </lineage>
</organism>
<proteinExistence type="predicted"/>
<reference evidence="1" key="2">
    <citation type="submission" date="2025-08" db="UniProtKB">
        <authorList>
            <consortium name="RefSeq"/>
        </authorList>
    </citation>
    <scope>IDENTIFICATION</scope>
</reference>
<protein>
    <submittedName>
        <fullName evidence="1">Uncharacterized protein</fullName>
    </submittedName>
</protein>
<sequence>MGQPAWAIIGEEAEAQMMWWKNQTPGRQGHPTFGFISKPVKQMEVRPMATFHSGHVHPFGTASKPSV</sequence>
<evidence type="ECO:0000313" key="1">
    <source>
        <dbReference type="RefSeq" id="XP_059605463.1"/>
    </source>
</evidence>
<gene>
    <name evidence="1" type="ORF">An11g03360</name>
</gene>